<evidence type="ECO:0000313" key="1">
    <source>
        <dbReference type="EMBL" id="KGO93345.1"/>
    </source>
</evidence>
<dbReference type="RefSeq" id="WP_026990884.1">
    <property type="nucleotide sequence ID" value="NZ_AUGP01000018.1"/>
</dbReference>
<name>A0A0A2MYP7_9FLAO</name>
<protein>
    <submittedName>
        <fullName evidence="1">Uncharacterized protein</fullName>
    </submittedName>
</protein>
<gene>
    <name evidence="1" type="ORF">Q766_08555</name>
</gene>
<keyword evidence="2" id="KW-1185">Reference proteome</keyword>
<sequence length="103" mass="12198">MTAHQIKSVAEIIKLTAAQDTIEIENRYYHKSDLRLFFDVSHDSHKDGYVFSYEVDSLEDVANIFIQIKKFDFETVIDYLKPKKVLKDFEQIYMHSIYCVNLV</sequence>
<evidence type="ECO:0000313" key="2">
    <source>
        <dbReference type="Proteomes" id="UP000030111"/>
    </source>
</evidence>
<accession>A0A0A2MYP7</accession>
<comment type="caution">
    <text evidence="1">The sequence shown here is derived from an EMBL/GenBank/DDBJ whole genome shotgun (WGS) entry which is preliminary data.</text>
</comment>
<dbReference type="Proteomes" id="UP000030111">
    <property type="component" value="Unassembled WGS sequence"/>
</dbReference>
<dbReference type="EMBL" id="JRLY01000005">
    <property type="protein sequence ID" value="KGO93345.1"/>
    <property type="molecule type" value="Genomic_DNA"/>
</dbReference>
<proteinExistence type="predicted"/>
<dbReference type="AlphaFoldDB" id="A0A0A2MYP7"/>
<dbReference type="STRING" id="1121898.GCA_000422725_02064"/>
<organism evidence="1 2">
    <name type="scientific">Flavobacterium subsaxonicum WB 4.1-42 = DSM 21790</name>
    <dbReference type="NCBI Taxonomy" id="1121898"/>
    <lineage>
        <taxon>Bacteria</taxon>
        <taxon>Pseudomonadati</taxon>
        <taxon>Bacteroidota</taxon>
        <taxon>Flavobacteriia</taxon>
        <taxon>Flavobacteriales</taxon>
        <taxon>Flavobacteriaceae</taxon>
        <taxon>Flavobacterium</taxon>
    </lineage>
</organism>
<reference evidence="1 2" key="1">
    <citation type="submission" date="2013-09" db="EMBL/GenBank/DDBJ databases">
        <authorList>
            <person name="Zeng Z."/>
            <person name="Chen C."/>
        </authorList>
    </citation>
    <scope>NUCLEOTIDE SEQUENCE [LARGE SCALE GENOMIC DNA]</scope>
    <source>
        <strain evidence="1 2">WB 4.1-42</strain>
    </source>
</reference>